<dbReference type="OrthoDB" id="1098628at2"/>
<dbReference type="Pfam" id="PF00589">
    <property type="entry name" value="Phage_integrase"/>
    <property type="match status" value="1"/>
</dbReference>
<dbReference type="Gene3D" id="1.10.150.130">
    <property type="match status" value="1"/>
</dbReference>
<dbReference type="PROSITE" id="PS51898">
    <property type="entry name" value="TYR_RECOMBINASE"/>
    <property type="match status" value="1"/>
</dbReference>
<dbReference type="SUPFAM" id="SSF56349">
    <property type="entry name" value="DNA breaking-rejoining enzymes"/>
    <property type="match status" value="1"/>
</dbReference>
<dbReference type="InterPro" id="IPR011010">
    <property type="entry name" value="DNA_brk_join_enz"/>
</dbReference>
<dbReference type="InterPro" id="IPR035386">
    <property type="entry name" value="Arm-DNA-bind_5"/>
</dbReference>
<dbReference type="Gene3D" id="1.10.443.10">
    <property type="entry name" value="Intergrase catalytic core"/>
    <property type="match status" value="1"/>
</dbReference>
<reference evidence="5 6" key="1">
    <citation type="submission" date="2016-11" db="EMBL/GenBank/DDBJ databases">
        <title>Whole genomes of Flavobacteriaceae.</title>
        <authorList>
            <person name="Stine C."/>
            <person name="Li C."/>
            <person name="Tadesse D."/>
        </authorList>
    </citation>
    <scope>NUCLEOTIDE SEQUENCE [LARGE SCALE GENOMIC DNA]</scope>
    <source>
        <strain evidence="5 6">DSM 24704</strain>
    </source>
</reference>
<feature type="domain" description="Tyr recombinase" evidence="4">
    <location>
        <begin position="224"/>
        <end position="401"/>
    </location>
</feature>
<dbReference type="GO" id="GO:0003677">
    <property type="term" value="F:DNA binding"/>
    <property type="evidence" value="ECO:0007669"/>
    <property type="project" value="UniProtKB-KW"/>
</dbReference>
<comment type="caution">
    <text evidence="5">The sequence shown here is derived from an EMBL/GenBank/DDBJ whole genome shotgun (WGS) entry which is preliminary data.</text>
</comment>
<evidence type="ECO:0000256" key="2">
    <source>
        <dbReference type="ARBA" id="ARBA00023125"/>
    </source>
</evidence>
<name>A0A227NFX1_9FLAO</name>
<dbReference type="PANTHER" id="PTHR30349:SF64">
    <property type="entry name" value="PROPHAGE INTEGRASE INTD-RELATED"/>
    <property type="match status" value="1"/>
</dbReference>
<dbReference type="EMBL" id="MUGS01000085">
    <property type="protein sequence ID" value="OXE96562.1"/>
    <property type="molecule type" value="Genomic_DNA"/>
</dbReference>
<gene>
    <name evidence="5" type="ORF">B0A64_23790</name>
</gene>
<dbReference type="InterPro" id="IPR002104">
    <property type="entry name" value="Integrase_catalytic"/>
</dbReference>
<keyword evidence="6" id="KW-1185">Reference proteome</keyword>
<evidence type="ECO:0000256" key="1">
    <source>
        <dbReference type="ARBA" id="ARBA00008857"/>
    </source>
</evidence>
<dbReference type="PANTHER" id="PTHR30349">
    <property type="entry name" value="PHAGE INTEGRASE-RELATED"/>
    <property type="match status" value="1"/>
</dbReference>
<protein>
    <submittedName>
        <fullName evidence="5">Integrase</fullName>
    </submittedName>
</protein>
<comment type="similarity">
    <text evidence="1">Belongs to the 'phage' integrase family.</text>
</comment>
<sequence length="409" mass="46944">MKTATTTFGVLFYLKAQKTSMQGKAPICARVTVNGKRTEISVKRSVNANEWDERKGMAKGSRKETVELNMYLNQFKAKIINTYQQMVLSDDAIDGPAIRDKVLGTDHLLPTLVSLIEYHNEQQVIKLAPGTMKNYYTTQRYIEKFLREKYYRNDIILSQLTYKFILDFERYLFNYVPKDHQKPLNNNGIMKHIERLRKMINMAVKLDWLSKDPFASFKKHFDKVERESLNSKELIALANKEFTIERLRHVRDMFLYSCYTGLSYIELAELTPNNIITGIDGGLWISTSRAKTDTGVRVPLLPQAIELMEKYRDDPRALNNGTVFPVISNQRMNGYLKEIADICGITKALTFHIARHTFATTVTLSNGVPIESVSKMLGHTSIRTTQIYAKVVEQKLSEDMAKLCARLGN</sequence>
<dbReference type="Proteomes" id="UP000214684">
    <property type="component" value="Unassembled WGS sequence"/>
</dbReference>
<evidence type="ECO:0000313" key="5">
    <source>
        <dbReference type="EMBL" id="OXE96562.1"/>
    </source>
</evidence>
<accession>A0A227NFX1</accession>
<dbReference type="RefSeq" id="WP_089481950.1">
    <property type="nucleotide sequence ID" value="NZ_MUGS01000085.1"/>
</dbReference>
<dbReference type="CDD" id="cd01185">
    <property type="entry name" value="INTN1_C_like"/>
    <property type="match status" value="1"/>
</dbReference>
<dbReference type="InterPro" id="IPR025269">
    <property type="entry name" value="SAM-like_dom"/>
</dbReference>
<evidence type="ECO:0000313" key="6">
    <source>
        <dbReference type="Proteomes" id="UP000214684"/>
    </source>
</evidence>
<keyword evidence="2" id="KW-0238">DNA-binding</keyword>
<dbReference type="InterPro" id="IPR050090">
    <property type="entry name" value="Tyrosine_recombinase_XerCD"/>
</dbReference>
<dbReference type="InterPro" id="IPR010998">
    <property type="entry name" value="Integrase_recombinase_N"/>
</dbReference>
<dbReference type="Pfam" id="PF13102">
    <property type="entry name" value="Phage_int_SAM_5"/>
    <property type="match status" value="1"/>
</dbReference>
<dbReference type="GO" id="GO:0006310">
    <property type="term" value="P:DNA recombination"/>
    <property type="evidence" value="ECO:0007669"/>
    <property type="project" value="UniProtKB-KW"/>
</dbReference>
<keyword evidence="3" id="KW-0233">DNA recombination</keyword>
<dbReference type="GO" id="GO:0015074">
    <property type="term" value="P:DNA integration"/>
    <property type="evidence" value="ECO:0007669"/>
    <property type="project" value="InterPro"/>
</dbReference>
<dbReference type="Pfam" id="PF17293">
    <property type="entry name" value="Arm-DNA-bind_5"/>
    <property type="match status" value="1"/>
</dbReference>
<dbReference type="AlphaFoldDB" id="A0A227NFX1"/>
<dbReference type="InterPro" id="IPR013762">
    <property type="entry name" value="Integrase-like_cat_sf"/>
</dbReference>
<evidence type="ECO:0000256" key="3">
    <source>
        <dbReference type="ARBA" id="ARBA00023172"/>
    </source>
</evidence>
<organism evidence="5 6">
    <name type="scientific">Flavobacterium araucananum</name>
    <dbReference type="NCBI Taxonomy" id="946678"/>
    <lineage>
        <taxon>Bacteria</taxon>
        <taxon>Pseudomonadati</taxon>
        <taxon>Bacteroidota</taxon>
        <taxon>Flavobacteriia</taxon>
        <taxon>Flavobacteriales</taxon>
        <taxon>Flavobacteriaceae</taxon>
        <taxon>Flavobacterium</taxon>
    </lineage>
</organism>
<proteinExistence type="inferred from homology"/>
<evidence type="ECO:0000259" key="4">
    <source>
        <dbReference type="PROSITE" id="PS51898"/>
    </source>
</evidence>